<keyword evidence="2" id="KW-1185">Reference proteome</keyword>
<evidence type="ECO:0000313" key="1">
    <source>
        <dbReference type="EMBL" id="SKA88226.1"/>
    </source>
</evidence>
<dbReference type="AlphaFoldDB" id="A0A1T4XF99"/>
<dbReference type="Proteomes" id="UP000190460">
    <property type="component" value="Unassembled WGS sequence"/>
</dbReference>
<organism evidence="1 2">
    <name type="scientific">Thiothrix eikelboomii</name>
    <dbReference type="NCBI Taxonomy" id="92487"/>
    <lineage>
        <taxon>Bacteria</taxon>
        <taxon>Pseudomonadati</taxon>
        <taxon>Pseudomonadota</taxon>
        <taxon>Gammaproteobacteria</taxon>
        <taxon>Thiotrichales</taxon>
        <taxon>Thiotrichaceae</taxon>
        <taxon>Thiothrix</taxon>
    </lineage>
</organism>
<name>A0A1T4XF99_9GAMM</name>
<dbReference type="RefSeq" id="WP_078923364.1">
    <property type="nucleotide sequence ID" value="NZ_FUYB01000017.1"/>
</dbReference>
<evidence type="ECO:0000313" key="2">
    <source>
        <dbReference type="Proteomes" id="UP000190460"/>
    </source>
</evidence>
<proteinExistence type="predicted"/>
<dbReference type="STRING" id="92487.SAMN02745130_02907"/>
<accession>A0A1T4XF99</accession>
<dbReference type="EMBL" id="FUYB01000017">
    <property type="protein sequence ID" value="SKA88226.1"/>
    <property type="molecule type" value="Genomic_DNA"/>
</dbReference>
<protein>
    <submittedName>
        <fullName evidence="1">Uncharacterized protein</fullName>
    </submittedName>
</protein>
<gene>
    <name evidence="1" type="ORF">SAMN02745130_02907</name>
</gene>
<sequence>MQAAFSAGLLRPHTFGLNRQSSPTIHRFPTPHGYLALHQQQVLAWVFPGVCRTRHQSDYFVDVAYIKPTQSIYGSPNGLMLDTESFDTSAQALAFVRTLAQRGEVEV</sequence>
<reference evidence="1 2" key="1">
    <citation type="submission" date="2017-02" db="EMBL/GenBank/DDBJ databases">
        <authorList>
            <person name="Peterson S.W."/>
        </authorList>
    </citation>
    <scope>NUCLEOTIDE SEQUENCE [LARGE SCALE GENOMIC DNA]</scope>
    <source>
        <strain evidence="1 2">ATCC 49788</strain>
    </source>
</reference>